<dbReference type="Proteomes" id="UP000886595">
    <property type="component" value="Unassembled WGS sequence"/>
</dbReference>
<sequence>MSGTAQDFHKLGKESATKKYRGILLKAKAQNEDIDKKHQAELRKYSILDQMELFDVMAQKGVSYLNIKEEKERLEEELHLAEEKWSAIKVPHVDWYKMGESWMAKP</sequence>
<accession>A0A8X7V8A8</accession>
<proteinExistence type="predicted"/>
<organism evidence="1 2">
    <name type="scientific">Brassica carinata</name>
    <name type="common">Ethiopian mustard</name>
    <name type="synonym">Abyssinian cabbage</name>
    <dbReference type="NCBI Taxonomy" id="52824"/>
    <lineage>
        <taxon>Eukaryota</taxon>
        <taxon>Viridiplantae</taxon>
        <taxon>Streptophyta</taxon>
        <taxon>Embryophyta</taxon>
        <taxon>Tracheophyta</taxon>
        <taxon>Spermatophyta</taxon>
        <taxon>Magnoliopsida</taxon>
        <taxon>eudicotyledons</taxon>
        <taxon>Gunneridae</taxon>
        <taxon>Pentapetalae</taxon>
        <taxon>rosids</taxon>
        <taxon>malvids</taxon>
        <taxon>Brassicales</taxon>
        <taxon>Brassicaceae</taxon>
        <taxon>Brassiceae</taxon>
        <taxon>Brassica</taxon>
    </lineage>
</organism>
<protein>
    <submittedName>
        <fullName evidence="1">Uncharacterized protein</fullName>
    </submittedName>
</protein>
<dbReference type="EMBL" id="JAAMPC010000007">
    <property type="protein sequence ID" value="KAG2304576.1"/>
    <property type="molecule type" value="Genomic_DNA"/>
</dbReference>
<evidence type="ECO:0000313" key="1">
    <source>
        <dbReference type="EMBL" id="KAG2304576.1"/>
    </source>
</evidence>
<keyword evidence="2" id="KW-1185">Reference proteome</keyword>
<evidence type="ECO:0000313" key="2">
    <source>
        <dbReference type="Proteomes" id="UP000886595"/>
    </source>
</evidence>
<gene>
    <name evidence="1" type="ORF">Bca52824_033227</name>
</gene>
<name>A0A8X7V8A8_BRACI</name>
<comment type="caution">
    <text evidence="1">The sequence shown here is derived from an EMBL/GenBank/DDBJ whole genome shotgun (WGS) entry which is preliminary data.</text>
</comment>
<dbReference type="AlphaFoldDB" id="A0A8X7V8A8"/>
<reference evidence="1 2" key="1">
    <citation type="submission" date="2020-02" db="EMBL/GenBank/DDBJ databases">
        <authorList>
            <person name="Ma Q."/>
            <person name="Huang Y."/>
            <person name="Song X."/>
            <person name="Pei D."/>
        </authorList>
    </citation>
    <scope>NUCLEOTIDE SEQUENCE [LARGE SCALE GENOMIC DNA]</scope>
    <source>
        <strain evidence="1">Sxm20200214</strain>
        <tissue evidence="1">Leaf</tissue>
    </source>
</reference>